<feature type="chain" id="PRO_5047280755" description="DUF4148 domain-containing protein" evidence="1">
    <location>
        <begin position="24"/>
        <end position="112"/>
    </location>
</feature>
<sequence>MQVTRFLGAAALGLAALTGVARAEDNTGTVNFDNQPTLSRAEVQADLVLWRRAGLDMLAAQEDSYVVFSADYKRRMANYQQWRHGPEYLAEVQRLGGHVTTAASGQGQSSQN</sequence>
<evidence type="ECO:0008006" key="4">
    <source>
        <dbReference type="Google" id="ProtNLM"/>
    </source>
</evidence>
<proteinExistence type="predicted"/>
<dbReference type="RefSeq" id="WP_141288310.1">
    <property type="nucleotide sequence ID" value="NZ_BAAAEW010000013.1"/>
</dbReference>
<feature type="signal peptide" evidence="1">
    <location>
        <begin position="1"/>
        <end position="23"/>
    </location>
</feature>
<reference evidence="3" key="1">
    <citation type="journal article" date="2019" name="Int. J. Syst. Evol. Microbiol.">
        <title>The Global Catalogue of Microorganisms (GCM) 10K type strain sequencing project: providing services to taxonomists for standard genome sequencing and annotation.</title>
        <authorList>
            <consortium name="The Broad Institute Genomics Platform"/>
            <consortium name="The Broad Institute Genome Sequencing Center for Infectious Disease"/>
            <person name="Wu L."/>
            <person name="Ma J."/>
        </authorList>
    </citation>
    <scope>NUCLEOTIDE SEQUENCE [LARGE SCALE GENOMIC DNA]</scope>
    <source>
        <strain evidence="3">JCM 15503</strain>
    </source>
</reference>
<evidence type="ECO:0000313" key="3">
    <source>
        <dbReference type="Proteomes" id="UP001500279"/>
    </source>
</evidence>
<evidence type="ECO:0000256" key="1">
    <source>
        <dbReference type="SAM" id="SignalP"/>
    </source>
</evidence>
<dbReference type="Pfam" id="PF13663">
    <property type="entry name" value="DUF4148"/>
    <property type="match status" value="1"/>
</dbReference>
<dbReference type="Proteomes" id="UP001500279">
    <property type="component" value="Unassembled WGS sequence"/>
</dbReference>
<protein>
    <recommendedName>
        <fullName evidence="4">DUF4148 domain-containing protein</fullName>
    </recommendedName>
</protein>
<comment type="caution">
    <text evidence="2">The sequence shown here is derived from an EMBL/GenBank/DDBJ whole genome shotgun (WGS) entry which is preliminary data.</text>
</comment>
<gene>
    <name evidence="2" type="ORF">GCM10009107_23340</name>
</gene>
<keyword evidence="1" id="KW-0732">Signal</keyword>
<organism evidence="2 3">
    <name type="scientific">Ideonella azotifigens</name>
    <dbReference type="NCBI Taxonomy" id="513160"/>
    <lineage>
        <taxon>Bacteria</taxon>
        <taxon>Pseudomonadati</taxon>
        <taxon>Pseudomonadota</taxon>
        <taxon>Betaproteobacteria</taxon>
        <taxon>Burkholderiales</taxon>
        <taxon>Sphaerotilaceae</taxon>
        <taxon>Ideonella</taxon>
    </lineage>
</organism>
<dbReference type="EMBL" id="BAAAEW010000013">
    <property type="protein sequence ID" value="GAA0751000.1"/>
    <property type="molecule type" value="Genomic_DNA"/>
</dbReference>
<accession>A0ABP3VC29</accession>
<keyword evidence="3" id="KW-1185">Reference proteome</keyword>
<name>A0ABP3VC29_9BURK</name>
<dbReference type="InterPro" id="IPR025421">
    <property type="entry name" value="DUF4148"/>
</dbReference>
<evidence type="ECO:0000313" key="2">
    <source>
        <dbReference type="EMBL" id="GAA0751000.1"/>
    </source>
</evidence>